<feature type="compositionally biased region" description="Basic and acidic residues" evidence="1">
    <location>
        <begin position="199"/>
        <end position="212"/>
    </location>
</feature>
<dbReference type="Pfam" id="PF01466">
    <property type="entry name" value="Skp1"/>
    <property type="match status" value="1"/>
</dbReference>
<accession>A0A914H8A6</accession>
<keyword evidence="3" id="KW-1185">Reference proteome</keyword>
<evidence type="ECO:0000256" key="1">
    <source>
        <dbReference type="SAM" id="MobiDB-lite"/>
    </source>
</evidence>
<dbReference type="Gene3D" id="3.30.710.10">
    <property type="entry name" value="Potassium Channel Kv1.1, Chain A"/>
    <property type="match status" value="1"/>
</dbReference>
<dbReference type="GO" id="GO:0006511">
    <property type="term" value="P:ubiquitin-dependent protein catabolic process"/>
    <property type="evidence" value="ECO:0007669"/>
    <property type="project" value="InterPro"/>
</dbReference>
<protein>
    <submittedName>
        <fullName evidence="4">SKP1 component dimerisation domain-containing protein</fullName>
    </submittedName>
</protein>
<reference evidence="4" key="1">
    <citation type="submission" date="2022-11" db="UniProtKB">
        <authorList>
            <consortium name="WormBaseParasite"/>
        </authorList>
    </citation>
    <scope>IDENTIFICATION</scope>
</reference>
<evidence type="ECO:0000313" key="3">
    <source>
        <dbReference type="Proteomes" id="UP000887572"/>
    </source>
</evidence>
<evidence type="ECO:0000259" key="2">
    <source>
        <dbReference type="Pfam" id="PF01466"/>
    </source>
</evidence>
<dbReference type="InterPro" id="IPR016072">
    <property type="entry name" value="Skp1_comp_dimer"/>
</dbReference>
<name>A0A914H8A6_GLORO</name>
<dbReference type="InterPro" id="IPR011333">
    <property type="entry name" value="SKP1/BTB/POZ_sf"/>
</dbReference>
<evidence type="ECO:0000313" key="4">
    <source>
        <dbReference type="WBParaSite" id="Gr19_v10_g1496.t1"/>
    </source>
</evidence>
<dbReference type="PANTHER" id="PTHR11165">
    <property type="entry name" value="SKP1"/>
    <property type="match status" value="1"/>
</dbReference>
<feature type="domain" description="SKP1 component dimerisation" evidence="2">
    <location>
        <begin position="142"/>
        <end position="184"/>
    </location>
</feature>
<dbReference type="Proteomes" id="UP000887572">
    <property type="component" value="Unplaced"/>
</dbReference>
<feature type="region of interest" description="Disordered" evidence="1">
    <location>
        <begin position="193"/>
        <end position="212"/>
    </location>
</feature>
<dbReference type="InterPro" id="IPR036296">
    <property type="entry name" value="SKP1-like_dim_sf"/>
</dbReference>
<sequence length="232" mass="26151">MAGEAERVYPPTSTAPQYSEELLQKNVACKCRGGEIVRVRFSLLLQSKTFEELWKCQGLALNELPDDFVFSVESVSSSVFNKVVHWMNHRIGMEDPVVQMDPKTYEAVWLTFTEYERNFFKLNAVRLAELLNASNFLCINSLHLYATQALAALLKGKSLEEIRELIGAKDDLSEEQKKEILAKNVCGPNSVDSKSLFESGDHPGEVGDDGRFRERGLSSRIFKTQIRRVGGV</sequence>
<dbReference type="InterPro" id="IPR016897">
    <property type="entry name" value="SKP1"/>
</dbReference>
<proteinExistence type="predicted"/>
<dbReference type="SUPFAM" id="SSF81382">
    <property type="entry name" value="Skp1 dimerisation domain-like"/>
    <property type="match status" value="1"/>
</dbReference>
<organism evidence="3 4">
    <name type="scientific">Globodera rostochiensis</name>
    <name type="common">Golden nematode worm</name>
    <name type="synonym">Heterodera rostochiensis</name>
    <dbReference type="NCBI Taxonomy" id="31243"/>
    <lineage>
        <taxon>Eukaryota</taxon>
        <taxon>Metazoa</taxon>
        <taxon>Ecdysozoa</taxon>
        <taxon>Nematoda</taxon>
        <taxon>Chromadorea</taxon>
        <taxon>Rhabditida</taxon>
        <taxon>Tylenchina</taxon>
        <taxon>Tylenchomorpha</taxon>
        <taxon>Tylenchoidea</taxon>
        <taxon>Heteroderidae</taxon>
        <taxon>Heteroderinae</taxon>
        <taxon>Globodera</taxon>
    </lineage>
</organism>
<dbReference type="WBParaSite" id="Gr19_v10_g1496.t1">
    <property type="protein sequence ID" value="Gr19_v10_g1496.t1"/>
    <property type="gene ID" value="Gr19_v10_g1496"/>
</dbReference>
<dbReference type="AlphaFoldDB" id="A0A914H8A6"/>